<dbReference type="InterPro" id="IPR035906">
    <property type="entry name" value="MetI-like_sf"/>
</dbReference>
<keyword evidence="3" id="KW-1003">Cell membrane</keyword>
<evidence type="ECO:0000259" key="8">
    <source>
        <dbReference type="PROSITE" id="PS50928"/>
    </source>
</evidence>
<reference evidence="9 10" key="1">
    <citation type="submission" date="2017-06" db="EMBL/GenBank/DDBJ databases">
        <authorList>
            <person name="Kim H.J."/>
            <person name="Triplett B.A."/>
        </authorList>
    </citation>
    <scope>NUCLEOTIDE SEQUENCE [LARGE SCALE GENOMIC DNA]</scope>
    <source>
        <strain evidence="9 10">SCA</strain>
    </source>
</reference>
<evidence type="ECO:0000256" key="5">
    <source>
        <dbReference type="ARBA" id="ARBA00022989"/>
    </source>
</evidence>
<accession>A0A239G4C3</accession>
<dbReference type="Pfam" id="PF19300">
    <property type="entry name" value="BPD_transp_1_N"/>
    <property type="match status" value="1"/>
</dbReference>
<dbReference type="RefSeq" id="WP_089283679.1">
    <property type="nucleotide sequence ID" value="NZ_FZOJ01000015.1"/>
</dbReference>
<protein>
    <submittedName>
        <fullName evidence="9">Oligopeptide transport system permease protein</fullName>
    </submittedName>
</protein>
<sequence length="236" mass="26409">MLRYIIKRLIYALLTLWVIATITFVLMKVLPGDPFNDPKLKPDVRVSLMRQYGLDKSIPQQYALYMKNLLRGDLGTSLKHPGRSVTAIIRDSFPKSFALGWRAMFIAVTFGLFFGIIAALNHEKFLDYFSIFIAMIGVSVPSIVMGPFLAYTFGVRLGWLPVTVDKTQISYLLPSLALGLGSLAFISRLMRATTLEVLSQDYISTAKSKGLSKIQIVFKHIIRNAIMPVVTVLGPF</sequence>
<name>A0A239G4C3_9FIRM</name>
<feature type="transmembrane region" description="Helical" evidence="7">
    <location>
        <begin position="171"/>
        <end position="190"/>
    </location>
</feature>
<dbReference type="PANTHER" id="PTHR30465">
    <property type="entry name" value="INNER MEMBRANE ABC TRANSPORTER"/>
    <property type="match status" value="1"/>
</dbReference>
<proteinExistence type="inferred from homology"/>
<feature type="transmembrane region" description="Helical" evidence="7">
    <location>
        <begin position="99"/>
        <end position="121"/>
    </location>
</feature>
<evidence type="ECO:0000256" key="6">
    <source>
        <dbReference type="ARBA" id="ARBA00023136"/>
    </source>
</evidence>
<dbReference type="PROSITE" id="PS50928">
    <property type="entry name" value="ABC_TM1"/>
    <property type="match status" value="1"/>
</dbReference>
<keyword evidence="2 7" id="KW-0813">Transport</keyword>
<evidence type="ECO:0000256" key="7">
    <source>
        <dbReference type="RuleBase" id="RU363032"/>
    </source>
</evidence>
<dbReference type="GO" id="GO:0055085">
    <property type="term" value="P:transmembrane transport"/>
    <property type="evidence" value="ECO:0007669"/>
    <property type="project" value="InterPro"/>
</dbReference>
<dbReference type="Gene3D" id="1.10.3720.10">
    <property type="entry name" value="MetI-like"/>
    <property type="match status" value="1"/>
</dbReference>
<keyword evidence="6 7" id="KW-0472">Membrane</keyword>
<dbReference type="EMBL" id="FZOJ01000015">
    <property type="protein sequence ID" value="SNS63303.1"/>
    <property type="molecule type" value="Genomic_DNA"/>
</dbReference>
<dbReference type="Pfam" id="PF00528">
    <property type="entry name" value="BPD_transp_1"/>
    <property type="match status" value="1"/>
</dbReference>
<evidence type="ECO:0000256" key="1">
    <source>
        <dbReference type="ARBA" id="ARBA00004651"/>
    </source>
</evidence>
<evidence type="ECO:0000313" key="9">
    <source>
        <dbReference type="EMBL" id="SNS63303.1"/>
    </source>
</evidence>
<keyword evidence="10" id="KW-1185">Reference proteome</keyword>
<dbReference type="InterPro" id="IPR000515">
    <property type="entry name" value="MetI-like"/>
</dbReference>
<evidence type="ECO:0000256" key="4">
    <source>
        <dbReference type="ARBA" id="ARBA00022692"/>
    </source>
</evidence>
<dbReference type="InterPro" id="IPR045621">
    <property type="entry name" value="BPD_transp_1_N"/>
</dbReference>
<keyword evidence="4 7" id="KW-0812">Transmembrane</keyword>
<dbReference type="AlphaFoldDB" id="A0A239G4C3"/>
<feature type="transmembrane region" description="Helical" evidence="7">
    <location>
        <begin position="9"/>
        <end position="30"/>
    </location>
</feature>
<feature type="transmembrane region" description="Helical" evidence="7">
    <location>
        <begin position="128"/>
        <end position="151"/>
    </location>
</feature>
<comment type="subcellular location">
    <subcellularLocation>
        <location evidence="1 7">Cell membrane</location>
        <topology evidence="1 7">Multi-pass membrane protein</topology>
    </subcellularLocation>
</comment>
<dbReference type="CDD" id="cd06261">
    <property type="entry name" value="TM_PBP2"/>
    <property type="match status" value="1"/>
</dbReference>
<dbReference type="Proteomes" id="UP000198304">
    <property type="component" value="Unassembled WGS sequence"/>
</dbReference>
<organism evidence="9 10">
    <name type="scientific">Anaerovirgula multivorans</name>
    <dbReference type="NCBI Taxonomy" id="312168"/>
    <lineage>
        <taxon>Bacteria</taxon>
        <taxon>Bacillati</taxon>
        <taxon>Bacillota</taxon>
        <taxon>Clostridia</taxon>
        <taxon>Peptostreptococcales</taxon>
        <taxon>Natronincolaceae</taxon>
        <taxon>Anaerovirgula</taxon>
    </lineage>
</organism>
<comment type="similarity">
    <text evidence="7">Belongs to the binding-protein-dependent transport system permease family.</text>
</comment>
<dbReference type="GO" id="GO:0005886">
    <property type="term" value="C:plasma membrane"/>
    <property type="evidence" value="ECO:0007669"/>
    <property type="project" value="UniProtKB-SubCell"/>
</dbReference>
<evidence type="ECO:0000256" key="2">
    <source>
        <dbReference type="ARBA" id="ARBA00022448"/>
    </source>
</evidence>
<feature type="domain" description="ABC transmembrane type-1" evidence="8">
    <location>
        <begin position="93"/>
        <end position="236"/>
    </location>
</feature>
<gene>
    <name evidence="9" type="ORF">SAMN05446037_101531</name>
</gene>
<dbReference type="PANTHER" id="PTHR30465:SF74">
    <property type="entry name" value="OLIGOPEPTIDE TRANSPORT SYSTEM PERMEASE PROTEIN OPPB"/>
    <property type="match status" value="1"/>
</dbReference>
<evidence type="ECO:0000256" key="3">
    <source>
        <dbReference type="ARBA" id="ARBA00022475"/>
    </source>
</evidence>
<dbReference type="OrthoDB" id="9773221at2"/>
<keyword evidence="5 7" id="KW-1133">Transmembrane helix</keyword>
<evidence type="ECO:0000313" key="10">
    <source>
        <dbReference type="Proteomes" id="UP000198304"/>
    </source>
</evidence>
<dbReference type="SUPFAM" id="SSF161098">
    <property type="entry name" value="MetI-like"/>
    <property type="match status" value="1"/>
</dbReference>